<comment type="caution">
    <text evidence="2">The sequence shown here is derived from an EMBL/GenBank/DDBJ whole genome shotgun (WGS) entry which is preliminary data.</text>
</comment>
<proteinExistence type="predicted"/>
<evidence type="ECO:0000256" key="1">
    <source>
        <dbReference type="SAM" id="MobiDB-lite"/>
    </source>
</evidence>
<sequence length="105" mass="12224">MDETILGIIMNEPALGIIMNPLVHQQKTKIQETEQPQVEDTITYNVEKEKWEKYLSPNKPRPTSKPFRRLLEKNRFHAIFEKDEDEEIADKQGNAKDTMGDQIGI</sequence>
<evidence type="ECO:0000313" key="2">
    <source>
        <dbReference type="EMBL" id="KAK3599907.1"/>
    </source>
</evidence>
<protein>
    <submittedName>
        <fullName evidence="2">Uncharacterized protein</fullName>
    </submittedName>
</protein>
<dbReference type="EMBL" id="JAEAOA010001358">
    <property type="protein sequence ID" value="KAK3599907.1"/>
    <property type="molecule type" value="Genomic_DNA"/>
</dbReference>
<reference evidence="2" key="1">
    <citation type="journal article" date="2021" name="Genome Biol. Evol.">
        <title>A High-Quality Reference Genome for a Parasitic Bivalve with Doubly Uniparental Inheritance (Bivalvia: Unionida).</title>
        <authorList>
            <person name="Smith C.H."/>
        </authorList>
    </citation>
    <scope>NUCLEOTIDE SEQUENCE</scope>
    <source>
        <strain evidence="2">CHS0354</strain>
    </source>
</reference>
<reference evidence="2" key="2">
    <citation type="journal article" date="2021" name="Genome Biol. Evol.">
        <title>Developing a high-quality reference genome for a parasitic bivalve with doubly uniparental inheritance (Bivalvia: Unionida).</title>
        <authorList>
            <person name="Smith C.H."/>
        </authorList>
    </citation>
    <scope>NUCLEOTIDE SEQUENCE</scope>
    <source>
        <strain evidence="2">CHS0354</strain>
        <tissue evidence="2">Mantle</tissue>
    </source>
</reference>
<keyword evidence="3" id="KW-1185">Reference proteome</keyword>
<dbReference type="Proteomes" id="UP001195483">
    <property type="component" value="Unassembled WGS sequence"/>
</dbReference>
<accession>A0AAE0SXK2</accession>
<evidence type="ECO:0000313" key="3">
    <source>
        <dbReference type="Proteomes" id="UP001195483"/>
    </source>
</evidence>
<organism evidence="2 3">
    <name type="scientific">Potamilus streckersoni</name>
    <dbReference type="NCBI Taxonomy" id="2493646"/>
    <lineage>
        <taxon>Eukaryota</taxon>
        <taxon>Metazoa</taxon>
        <taxon>Spiralia</taxon>
        <taxon>Lophotrochozoa</taxon>
        <taxon>Mollusca</taxon>
        <taxon>Bivalvia</taxon>
        <taxon>Autobranchia</taxon>
        <taxon>Heteroconchia</taxon>
        <taxon>Palaeoheterodonta</taxon>
        <taxon>Unionida</taxon>
        <taxon>Unionoidea</taxon>
        <taxon>Unionidae</taxon>
        <taxon>Ambleminae</taxon>
        <taxon>Lampsilini</taxon>
        <taxon>Potamilus</taxon>
    </lineage>
</organism>
<feature type="region of interest" description="Disordered" evidence="1">
    <location>
        <begin position="85"/>
        <end position="105"/>
    </location>
</feature>
<name>A0AAE0SXK2_9BIVA</name>
<dbReference type="AlphaFoldDB" id="A0AAE0SXK2"/>
<gene>
    <name evidence="2" type="ORF">CHS0354_022492</name>
</gene>
<reference evidence="2" key="3">
    <citation type="submission" date="2023-05" db="EMBL/GenBank/DDBJ databases">
        <authorList>
            <person name="Smith C.H."/>
        </authorList>
    </citation>
    <scope>NUCLEOTIDE SEQUENCE</scope>
    <source>
        <strain evidence="2">CHS0354</strain>
        <tissue evidence="2">Mantle</tissue>
    </source>
</reference>